<evidence type="ECO:0000313" key="2">
    <source>
        <dbReference type="EMBL" id="BAT99134.1"/>
    </source>
</evidence>
<dbReference type="AlphaFoldDB" id="A0A0S3T1N9"/>
<keyword evidence="3" id="KW-1185">Reference proteome</keyword>
<sequence>MKRNKEPEPEHGPDKGKCRGCSVGSLHGEEHVVEGVMLEQQGVLLHEKESRGKCPLEIEGVTKGGEVREKGIGEGFGREGSVGGECLEGLPCLISVAA</sequence>
<accession>A0A0S3T1N9</accession>
<feature type="region of interest" description="Disordered" evidence="1">
    <location>
        <begin position="1"/>
        <end position="20"/>
    </location>
</feature>
<name>A0A0S3T1N9_PHAAN</name>
<dbReference type="EMBL" id="AP015043">
    <property type="protein sequence ID" value="BAT99134.1"/>
    <property type="molecule type" value="Genomic_DNA"/>
</dbReference>
<feature type="compositionally biased region" description="Basic and acidic residues" evidence="1">
    <location>
        <begin position="1"/>
        <end position="17"/>
    </location>
</feature>
<gene>
    <name evidence="2" type="primary">Vigan.10G052200</name>
    <name evidence="2" type="ORF">VIGAN_10052200</name>
</gene>
<evidence type="ECO:0000256" key="1">
    <source>
        <dbReference type="SAM" id="MobiDB-lite"/>
    </source>
</evidence>
<proteinExistence type="predicted"/>
<organism evidence="2 3">
    <name type="scientific">Vigna angularis var. angularis</name>
    <dbReference type="NCBI Taxonomy" id="157739"/>
    <lineage>
        <taxon>Eukaryota</taxon>
        <taxon>Viridiplantae</taxon>
        <taxon>Streptophyta</taxon>
        <taxon>Embryophyta</taxon>
        <taxon>Tracheophyta</taxon>
        <taxon>Spermatophyta</taxon>
        <taxon>Magnoliopsida</taxon>
        <taxon>eudicotyledons</taxon>
        <taxon>Gunneridae</taxon>
        <taxon>Pentapetalae</taxon>
        <taxon>rosids</taxon>
        <taxon>fabids</taxon>
        <taxon>Fabales</taxon>
        <taxon>Fabaceae</taxon>
        <taxon>Papilionoideae</taxon>
        <taxon>50 kb inversion clade</taxon>
        <taxon>NPAAA clade</taxon>
        <taxon>indigoferoid/millettioid clade</taxon>
        <taxon>Phaseoleae</taxon>
        <taxon>Vigna</taxon>
    </lineage>
</organism>
<evidence type="ECO:0000313" key="3">
    <source>
        <dbReference type="Proteomes" id="UP000291084"/>
    </source>
</evidence>
<dbReference type="Proteomes" id="UP000291084">
    <property type="component" value="Chromosome 10"/>
</dbReference>
<reference evidence="2 3" key="1">
    <citation type="journal article" date="2015" name="Sci. Rep.">
        <title>The power of single molecule real-time sequencing technology in the de novo assembly of a eukaryotic genome.</title>
        <authorList>
            <person name="Sakai H."/>
            <person name="Naito K."/>
            <person name="Ogiso-Tanaka E."/>
            <person name="Takahashi Y."/>
            <person name="Iseki K."/>
            <person name="Muto C."/>
            <person name="Satou K."/>
            <person name="Teruya K."/>
            <person name="Shiroma A."/>
            <person name="Shimoji M."/>
            <person name="Hirano T."/>
            <person name="Itoh T."/>
            <person name="Kaga A."/>
            <person name="Tomooka N."/>
        </authorList>
    </citation>
    <scope>NUCLEOTIDE SEQUENCE [LARGE SCALE GENOMIC DNA]</scope>
    <source>
        <strain evidence="3">cv. Shumari</strain>
    </source>
</reference>
<protein>
    <submittedName>
        <fullName evidence="2">Uncharacterized protein</fullName>
    </submittedName>
</protein>